<dbReference type="FunFam" id="2.60.120.200:FF:000178">
    <property type="entry name" value="Glycoside hydrolase family 16 protein"/>
    <property type="match status" value="1"/>
</dbReference>
<dbReference type="PANTHER" id="PTHR10963">
    <property type="entry name" value="GLYCOSYL HYDROLASE-RELATED"/>
    <property type="match status" value="1"/>
</dbReference>
<sequence length="493" mass="54819">MYIAGLNTASQPLHIGYGSVEVLIVQVFILESIFLSTTAKMQRAVSYVNPSKSTPQSEENSRAQTPVSTSNPFATPPYSRPASTIGARSGFQYAEVPGTGYFRSRRVRKADAVPLPVTKKARKEALLWIFPLGGFLLGLVLTALIIYLKVASITHHKYCPVLSEDFSSGTLDPKVWTTEVQAGGYGNGQFELTTTDAENLFIQDGQLYIKPTIQDPKLITTNNIINLTADGTCTTTSDIWLNCVTSTNTTNGTIVQPVKSARINTKLGASIKYGKVEVKAKLPKGDWLWPAIWMLPVENTYGVWPRSGEIDIIESRGNNYSYSLGGNNFVSSSLHWGPDAANDAYKKTTNIRAALHSQFGDNFHLYGLEWSEKYIFAYVDNTLRQVMYWPFNKPLWQQGNFPLSDANGTAIVDPWSQTGRDNTPFDQEFYLILNVAVGGQNGWFLDGADAKPWVDGSASAKLDFWKAQNQWLPTWEKDGQMIVDQVQMWQQCD</sequence>
<evidence type="ECO:0000256" key="1">
    <source>
        <dbReference type="SAM" id="MobiDB-lite"/>
    </source>
</evidence>
<keyword evidence="2" id="KW-0812">Transmembrane</keyword>
<feature type="transmembrane region" description="Helical" evidence="2">
    <location>
        <begin position="15"/>
        <end position="35"/>
    </location>
</feature>
<evidence type="ECO:0000313" key="4">
    <source>
        <dbReference type="EMBL" id="KAA8575556.1"/>
    </source>
</evidence>
<dbReference type="Pfam" id="PF00722">
    <property type="entry name" value="Glyco_hydro_16"/>
    <property type="match status" value="1"/>
</dbReference>
<accession>A0A5M9K5V3</accession>
<reference evidence="4 5" key="1">
    <citation type="submission" date="2019-06" db="EMBL/GenBank/DDBJ databases">
        <title>Genome Sequence of the Brown Rot Fungal Pathogen Monilinia fructicola.</title>
        <authorList>
            <person name="De Miccolis Angelini R.M."/>
            <person name="Landi L."/>
            <person name="Abate D."/>
            <person name="Pollastro S."/>
            <person name="Romanazzi G."/>
            <person name="Faretra F."/>
        </authorList>
    </citation>
    <scope>NUCLEOTIDE SEQUENCE [LARGE SCALE GENOMIC DNA]</scope>
    <source>
        <strain evidence="4 5">Mfrc123</strain>
    </source>
</reference>
<gene>
    <name evidence="4" type="ORF">EYC84_004697</name>
</gene>
<comment type="caution">
    <text evidence="4">The sequence shown here is derived from an EMBL/GenBank/DDBJ whole genome shotgun (WGS) entry which is preliminary data.</text>
</comment>
<dbReference type="PROSITE" id="PS51762">
    <property type="entry name" value="GH16_2"/>
    <property type="match status" value="1"/>
</dbReference>
<dbReference type="PANTHER" id="PTHR10963:SF62">
    <property type="entry name" value="GLUCAN 1,3-BETA-GLUCOSIDASE"/>
    <property type="match status" value="1"/>
</dbReference>
<dbReference type="InterPro" id="IPR013320">
    <property type="entry name" value="ConA-like_dom_sf"/>
</dbReference>
<keyword evidence="5" id="KW-1185">Reference proteome</keyword>
<dbReference type="GO" id="GO:0004553">
    <property type="term" value="F:hydrolase activity, hydrolyzing O-glycosyl compounds"/>
    <property type="evidence" value="ECO:0007669"/>
    <property type="project" value="InterPro"/>
</dbReference>
<protein>
    <recommendedName>
        <fullName evidence="3">GH16 domain-containing protein</fullName>
    </recommendedName>
</protein>
<keyword evidence="2" id="KW-1133">Transmembrane helix</keyword>
<proteinExistence type="predicted"/>
<dbReference type="VEuPathDB" id="FungiDB:MFRU_002g00130"/>
<feature type="transmembrane region" description="Helical" evidence="2">
    <location>
        <begin position="125"/>
        <end position="148"/>
    </location>
</feature>
<feature type="compositionally biased region" description="Polar residues" evidence="1">
    <location>
        <begin position="50"/>
        <end position="73"/>
    </location>
</feature>
<keyword evidence="2" id="KW-0472">Membrane</keyword>
<dbReference type="SUPFAM" id="SSF49899">
    <property type="entry name" value="Concanavalin A-like lectins/glucanases"/>
    <property type="match status" value="1"/>
</dbReference>
<organism evidence="4 5">
    <name type="scientific">Monilinia fructicola</name>
    <name type="common">Brown rot fungus</name>
    <name type="synonym">Ciboria fructicola</name>
    <dbReference type="NCBI Taxonomy" id="38448"/>
    <lineage>
        <taxon>Eukaryota</taxon>
        <taxon>Fungi</taxon>
        <taxon>Dikarya</taxon>
        <taxon>Ascomycota</taxon>
        <taxon>Pezizomycotina</taxon>
        <taxon>Leotiomycetes</taxon>
        <taxon>Helotiales</taxon>
        <taxon>Sclerotiniaceae</taxon>
        <taxon>Monilinia</taxon>
    </lineage>
</organism>
<dbReference type="AlphaFoldDB" id="A0A5M9K5V3"/>
<dbReference type="InterPro" id="IPR000757">
    <property type="entry name" value="Beta-glucanase-like"/>
</dbReference>
<dbReference type="Proteomes" id="UP000322873">
    <property type="component" value="Unassembled WGS sequence"/>
</dbReference>
<evidence type="ECO:0000256" key="2">
    <source>
        <dbReference type="SAM" id="Phobius"/>
    </source>
</evidence>
<feature type="domain" description="GH16" evidence="3">
    <location>
        <begin position="195"/>
        <end position="493"/>
    </location>
</feature>
<name>A0A5M9K5V3_MONFR</name>
<dbReference type="EMBL" id="VICG01000002">
    <property type="protein sequence ID" value="KAA8575556.1"/>
    <property type="molecule type" value="Genomic_DNA"/>
</dbReference>
<dbReference type="InterPro" id="IPR050546">
    <property type="entry name" value="Glycosyl_Hydrlase_16"/>
</dbReference>
<dbReference type="GO" id="GO:0005975">
    <property type="term" value="P:carbohydrate metabolic process"/>
    <property type="evidence" value="ECO:0007669"/>
    <property type="project" value="InterPro"/>
</dbReference>
<feature type="region of interest" description="Disordered" evidence="1">
    <location>
        <begin position="50"/>
        <end position="80"/>
    </location>
</feature>
<dbReference type="Gene3D" id="2.60.120.200">
    <property type="match status" value="1"/>
</dbReference>
<evidence type="ECO:0000313" key="5">
    <source>
        <dbReference type="Proteomes" id="UP000322873"/>
    </source>
</evidence>
<evidence type="ECO:0000259" key="3">
    <source>
        <dbReference type="PROSITE" id="PS51762"/>
    </source>
</evidence>